<dbReference type="InterPro" id="IPR000192">
    <property type="entry name" value="Aminotrans_V_dom"/>
</dbReference>
<evidence type="ECO:0000256" key="7">
    <source>
        <dbReference type="ARBA" id="ARBA00022898"/>
    </source>
</evidence>
<dbReference type="Proteomes" id="UP000733611">
    <property type="component" value="Unassembled WGS sequence"/>
</dbReference>
<keyword evidence="12" id="KW-0963">Cytoplasm</keyword>
<dbReference type="Gene3D" id="3.40.640.10">
    <property type="entry name" value="Type I PLP-dependent aspartate aminotransferase-like (Major domain)"/>
    <property type="match status" value="1"/>
</dbReference>
<dbReference type="SUPFAM" id="SSF53383">
    <property type="entry name" value="PLP-dependent transferases"/>
    <property type="match status" value="1"/>
</dbReference>
<feature type="binding site" evidence="12">
    <location>
        <position position="175"/>
    </location>
    <ligand>
        <name>pyridoxal 5'-phosphate</name>
        <dbReference type="ChEBI" id="CHEBI:597326"/>
    </ligand>
</feature>
<keyword evidence="9 12" id="KW-0718">Serine biosynthesis</keyword>
<sequence length="364" mass="40590">MTMRAWNFGAGPSMIPVEVMQKAQAEFCDFDGLGLGIVEMSHRSAEYMKVAAEAESLLREIMGVPDNYSILFEQGGGRGQFAAIPLNILPEDGFADYFVTGHWSRSAYKECAERFGDARLHECVEKNSAGYYEIDYSKMKVTPGATYAYICLNETVNGIEIFDLPDTGEVPLIADMSSDILTRPVDVSRFGAIIFGAQKNVAPAGLTVSIVRKDLIGHARKYCPSVFDWAVLDKHDSMYNTPNTFSWYMAGLAFKWIKSIGGTTALEERNIAKSKLLYDYLDSSNFYRCQVAPRDRSRVNVVFNLQDESLNAEFLAKSREQHLIGLKGHKVLGGMRASIYNAMPLEGVEVLVKFLKEFADSHRA</sequence>
<dbReference type="GO" id="GO:0005737">
    <property type="term" value="C:cytoplasm"/>
    <property type="evidence" value="ECO:0007669"/>
    <property type="project" value="UniProtKB-SubCell"/>
</dbReference>
<dbReference type="GO" id="GO:0008615">
    <property type="term" value="P:pyridoxine biosynthetic process"/>
    <property type="evidence" value="ECO:0007669"/>
    <property type="project" value="UniProtKB-UniRule"/>
</dbReference>
<feature type="binding site" evidence="12">
    <location>
        <begin position="77"/>
        <end position="78"/>
    </location>
    <ligand>
        <name>pyridoxal 5'-phosphate</name>
        <dbReference type="ChEBI" id="CHEBI:597326"/>
    </ligand>
</feature>
<feature type="binding site" evidence="12">
    <location>
        <position position="43"/>
    </location>
    <ligand>
        <name>L-glutamate</name>
        <dbReference type="ChEBI" id="CHEBI:29985"/>
    </ligand>
</feature>
<keyword evidence="4 12" id="KW-0032">Aminotransferase</keyword>
<evidence type="ECO:0000313" key="15">
    <source>
        <dbReference type="EMBL" id="MBU3843792.1"/>
    </source>
</evidence>
<feature type="modified residue" description="N6-(pyridoxal phosphate)lysine" evidence="12">
    <location>
        <position position="199"/>
    </location>
</feature>
<dbReference type="PANTHER" id="PTHR43247">
    <property type="entry name" value="PHOSPHOSERINE AMINOTRANSFERASE"/>
    <property type="match status" value="1"/>
</dbReference>
<dbReference type="HAMAP" id="MF_00160">
    <property type="entry name" value="SerC_aminotrans_5"/>
    <property type="match status" value="1"/>
</dbReference>
<keyword evidence="8 12" id="KW-0664">Pyridoxine biosynthesis</keyword>
<gene>
    <name evidence="12 15" type="primary">serC</name>
    <name evidence="15" type="ORF">H9847_02815</name>
</gene>
<dbReference type="GO" id="GO:0006564">
    <property type="term" value="P:L-serine biosynthetic process"/>
    <property type="evidence" value="ECO:0007669"/>
    <property type="project" value="UniProtKB-UniRule"/>
</dbReference>
<evidence type="ECO:0000256" key="13">
    <source>
        <dbReference type="RuleBase" id="RU004505"/>
    </source>
</evidence>
<comment type="pathway">
    <text evidence="1 12">Cofactor biosynthesis; pyridoxine 5'-phosphate biosynthesis; pyridoxine 5'-phosphate from D-erythrose 4-phosphate: step 3/5.</text>
</comment>
<keyword evidence="7 12" id="KW-0663">Pyridoxal phosphate</keyword>
<evidence type="ECO:0000256" key="11">
    <source>
        <dbReference type="ARBA" id="ARBA00049007"/>
    </source>
</evidence>
<comment type="subcellular location">
    <subcellularLocation>
        <location evidence="12">Cytoplasm</location>
    </subcellularLocation>
</comment>
<evidence type="ECO:0000256" key="6">
    <source>
        <dbReference type="ARBA" id="ARBA00022679"/>
    </source>
</evidence>
<evidence type="ECO:0000256" key="1">
    <source>
        <dbReference type="ARBA" id="ARBA00004915"/>
    </source>
</evidence>
<dbReference type="FunFam" id="3.40.640.10:FF:000010">
    <property type="entry name" value="Phosphoserine aminotransferase"/>
    <property type="match status" value="1"/>
</dbReference>
<dbReference type="NCBIfam" id="NF003764">
    <property type="entry name" value="PRK05355.1"/>
    <property type="match status" value="1"/>
</dbReference>
<comment type="catalytic activity">
    <reaction evidence="11 12 13">
        <text>O-phospho-L-serine + 2-oxoglutarate = 3-phosphooxypyruvate + L-glutamate</text>
        <dbReference type="Rhea" id="RHEA:14329"/>
        <dbReference type="ChEBI" id="CHEBI:16810"/>
        <dbReference type="ChEBI" id="CHEBI:18110"/>
        <dbReference type="ChEBI" id="CHEBI:29985"/>
        <dbReference type="ChEBI" id="CHEBI:57524"/>
        <dbReference type="EC" id="2.6.1.52"/>
    </reaction>
</comment>
<name>A0A948WYR2_9GAMM</name>
<comment type="similarity">
    <text evidence="3 12">Belongs to the class-V pyridoxal-phosphate-dependent aminotransferase family. SerC subfamily.</text>
</comment>
<comment type="catalytic activity">
    <reaction evidence="10 12">
        <text>4-(phosphooxy)-L-threonine + 2-oxoglutarate = (R)-3-hydroxy-2-oxo-4-phosphooxybutanoate + L-glutamate</text>
        <dbReference type="Rhea" id="RHEA:16573"/>
        <dbReference type="ChEBI" id="CHEBI:16810"/>
        <dbReference type="ChEBI" id="CHEBI:29985"/>
        <dbReference type="ChEBI" id="CHEBI:58452"/>
        <dbReference type="ChEBI" id="CHEBI:58538"/>
        <dbReference type="EC" id="2.6.1.52"/>
    </reaction>
</comment>
<dbReference type="InterPro" id="IPR015421">
    <property type="entry name" value="PyrdxlP-dep_Trfase_major"/>
</dbReference>
<comment type="cofactor">
    <cofactor evidence="12">
        <name>pyridoxal 5'-phosphate</name>
        <dbReference type="ChEBI" id="CHEBI:597326"/>
    </cofactor>
    <text evidence="12">Binds 1 pyridoxal phosphate per subunit.</text>
</comment>
<evidence type="ECO:0000256" key="2">
    <source>
        <dbReference type="ARBA" id="ARBA00005099"/>
    </source>
</evidence>
<dbReference type="GO" id="GO:0004648">
    <property type="term" value="F:O-phospho-L-serine:2-oxoglutarate aminotransferase activity"/>
    <property type="evidence" value="ECO:0007669"/>
    <property type="project" value="UniProtKB-UniRule"/>
</dbReference>
<dbReference type="PIRSF" id="PIRSF000525">
    <property type="entry name" value="SerC"/>
    <property type="match status" value="1"/>
</dbReference>
<dbReference type="Pfam" id="PF00266">
    <property type="entry name" value="Aminotran_5"/>
    <property type="match status" value="1"/>
</dbReference>
<reference evidence="15" key="1">
    <citation type="journal article" date="2021" name="PeerJ">
        <title>Extensive microbial diversity within the chicken gut microbiome revealed by metagenomics and culture.</title>
        <authorList>
            <person name="Gilroy R."/>
            <person name="Ravi A."/>
            <person name="Getino M."/>
            <person name="Pursley I."/>
            <person name="Horton D.L."/>
            <person name="Alikhan N.F."/>
            <person name="Baker D."/>
            <person name="Gharbi K."/>
            <person name="Hall N."/>
            <person name="Watson M."/>
            <person name="Adriaenssens E.M."/>
            <person name="Foster-Nyarko E."/>
            <person name="Jarju S."/>
            <person name="Secka A."/>
            <person name="Antonio M."/>
            <person name="Oren A."/>
            <person name="Chaudhuri R.R."/>
            <person name="La Ragione R."/>
            <person name="Hildebrand F."/>
            <person name="Pallen M.J."/>
        </authorList>
    </citation>
    <scope>NUCLEOTIDE SEQUENCE</scope>
    <source>
        <strain evidence="15">378</strain>
    </source>
</reference>
<feature type="binding site" evidence="12">
    <location>
        <position position="198"/>
    </location>
    <ligand>
        <name>pyridoxal 5'-phosphate</name>
        <dbReference type="ChEBI" id="CHEBI:597326"/>
    </ligand>
</feature>
<dbReference type="EMBL" id="JAHLFE010000054">
    <property type="protein sequence ID" value="MBU3843792.1"/>
    <property type="molecule type" value="Genomic_DNA"/>
</dbReference>
<evidence type="ECO:0000256" key="12">
    <source>
        <dbReference type="HAMAP-Rule" id="MF_00160"/>
    </source>
</evidence>
<organism evidence="15 16">
    <name type="scientific">Candidatus Anaerobiospirillum pullicola</name>
    <dbReference type="NCBI Taxonomy" id="2838451"/>
    <lineage>
        <taxon>Bacteria</taxon>
        <taxon>Pseudomonadati</taxon>
        <taxon>Pseudomonadota</taxon>
        <taxon>Gammaproteobacteria</taxon>
        <taxon>Aeromonadales</taxon>
        <taxon>Succinivibrionaceae</taxon>
        <taxon>Anaerobiospirillum</taxon>
    </lineage>
</organism>
<keyword evidence="5 12" id="KW-0028">Amino-acid biosynthesis</keyword>
<dbReference type="Gene3D" id="3.90.1150.10">
    <property type="entry name" value="Aspartate Aminotransferase, domain 1"/>
    <property type="match status" value="1"/>
</dbReference>
<dbReference type="GO" id="GO:0030170">
    <property type="term" value="F:pyridoxal phosphate binding"/>
    <property type="evidence" value="ECO:0007669"/>
    <property type="project" value="UniProtKB-UniRule"/>
</dbReference>
<dbReference type="AlphaFoldDB" id="A0A948WYR2"/>
<dbReference type="PANTHER" id="PTHR43247:SF1">
    <property type="entry name" value="PHOSPHOSERINE AMINOTRANSFERASE"/>
    <property type="match status" value="1"/>
</dbReference>
<feature type="binding site" evidence="12">
    <location>
        <position position="103"/>
    </location>
    <ligand>
        <name>pyridoxal 5'-phosphate</name>
        <dbReference type="ChEBI" id="CHEBI:597326"/>
    </ligand>
</feature>
<evidence type="ECO:0000256" key="5">
    <source>
        <dbReference type="ARBA" id="ARBA00022605"/>
    </source>
</evidence>
<dbReference type="InterPro" id="IPR020578">
    <property type="entry name" value="Aminotrans_V_PyrdxlP_BS"/>
</dbReference>
<feature type="binding site" evidence="12">
    <location>
        <position position="155"/>
    </location>
    <ligand>
        <name>pyridoxal 5'-phosphate</name>
        <dbReference type="ChEBI" id="CHEBI:597326"/>
    </ligand>
</feature>
<reference evidence="15" key="2">
    <citation type="submission" date="2021-04" db="EMBL/GenBank/DDBJ databases">
        <authorList>
            <person name="Gilroy R."/>
        </authorList>
    </citation>
    <scope>NUCLEOTIDE SEQUENCE</scope>
    <source>
        <strain evidence="15">378</strain>
    </source>
</reference>
<comment type="function">
    <text evidence="12">Catalyzes the reversible conversion of 3-phosphohydroxypyruvate to phosphoserine and of 3-hydroxy-2-oxo-4-phosphonooxybutanoate to phosphohydroxythreonine.</text>
</comment>
<comment type="pathway">
    <text evidence="2 12 13">Amino-acid biosynthesis; L-serine biosynthesis; L-serine from 3-phospho-D-glycerate: step 2/3.</text>
</comment>
<evidence type="ECO:0000256" key="8">
    <source>
        <dbReference type="ARBA" id="ARBA00023096"/>
    </source>
</evidence>
<dbReference type="PROSITE" id="PS00595">
    <property type="entry name" value="AA_TRANSFER_CLASS_5"/>
    <property type="match status" value="1"/>
</dbReference>
<accession>A0A948WYR2</accession>
<evidence type="ECO:0000256" key="9">
    <source>
        <dbReference type="ARBA" id="ARBA00023299"/>
    </source>
</evidence>
<dbReference type="InterPro" id="IPR015424">
    <property type="entry name" value="PyrdxlP-dep_Trfase"/>
</dbReference>
<feature type="binding site" evidence="12">
    <location>
        <begin position="240"/>
        <end position="241"/>
    </location>
    <ligand>
        <name>pyridoxal 5'-phosphate</name>
        <dbReference type="ChEBI" id="CHEBI:597326"/>
    </ligand>
</feature>
<evidence type="ECO:0000256" key="3">
    <source>
        <dbReference type="ARBA" id="ARBA00006904"/>
    </source>
</evidence>
<proteinExistence type="inferred from homology"/>
<dbReference type="EC" id="2.6.1.52" evidence="12"/>
<evidence type="ECO:0000313" key="16">
    <source>
        <dbReference type="Proteomes" id="UP000733611"/>
    </source>
</evidence>
<dbReference type="NCBIfam" id="TIGR01364">
    <property type="entry name" value="serC_1"/>
    <property type="match status" value="1"/>
</dbReference>
<evidence type="ECO:0000259" key="14">
    <source>
        <dbReference type="Pfam" id="PF00266"/>
    </source>
</evidence>
<dbReference type="InterPro" id="IPR022278">
    <property type="entry name" value="Pser_aminoTfrase"/>
</dbReference>
<comment type="caution">
    <text evidence="12">Lacks conserved residue(s) required for the propagation of feature annotation.</text>
</comment>
<dbReference type="FunFam" id="3.90.1150.10:FF:000006">
    <property type="entry name" value="Phosphoserine aminotransferase"/>
    <property type="match status" value="1"/>
</dbReference>
<feature type="domain" description="Aminotransferase class V" evidence="14">
    <location>
        <begin position="6"/>
        <end position="351"/>
    </location>
</feature>
<dbReference type="InterPro" id="IPR015422">
    <property type="entry name" value="PyrdxlP-dep_Trfase_small"/>
</dbReference>
<evidence type="ECO:0000256" key="10">
    <source>
        <dbReference type="ARBA" id="ARBA00047630"/>
    </source>
</evidence>
<comment type="subunit">
    <text evidence="12">Homodimer.</text>
</comment>
<evidence type="ECO:0000256" key="4">
    <source>
        <dbReference type="ARBA" id="ARBA00022576"/>
    </source>
</evidence>
<comment type="caution">
    <text evidence="15">The sequence shown here is derived from an EMBL/GenBank/DDBJ whole genome shotgun (WGS) entry which is preliminary data.</text>
</comment>
<protein>
    <recommendedName>
        <fullName evidence="12">Phosphoserine aminotransferase</fullName>
        <ecNumber evidence="12">2.6.1.52</ecNumber>
    </recommendedName>
    <alternativeName>
        <fullName evidence="12">Phosphohydroxythreonine aminotransferase</fullName>
        <shortName evidence="12">PSAT</shortName>
    </alternativeName>
</protein>
<keyword evidence="6 12" id="KW-0808">Transferase</keyword>